<evidence type="ECO:0000256" key="1">
    <source>
        <dbReference type="ARBA" id="ARBA00022729"/>
    </source>
</evidence>
<feature type="domain" description="Fe/B12 periplasmic-binding" evidence="3">
    <location>
        <begin position="44"/>
        <end position="288"/>
    </location>
</feature>
<dbReference type="InterPro" id="IPR002491">
    <property type="entry name" value="ABC_transptr_periplasmic_BD"/>
</dbReference>
<proteinExistence type="predicted"/>
<keyword evidence="1 2" id="KW-0732">Signal</keyword>
<accession>A0AAU6PZI6</accession>
<dbReference type="SUPFAM" id="SSF53807">
    <property type="entry name" value="Helical backbone' metal receptor"/>
    <property type="match status" value="1"/>
</dbReference>
<evidence type="ECO:0000256" key="2">
    <source>
        <dbReference type="SAM" id="SignalP"/>
    </source>
</evidence>
<dbReference type="PROSITE" id="PS50983">
    <property type="entry name" value="FE_B12_PBP"/>
    <property type="match status" value="1"/>
</dbReference>
<dbReference type="NCBIfam" id="NF038402">
    <property type="entry name" value="TroA_like"/>
    <property type="match status" value="1"/>
</dbReference>
<feature type="signal peptide" evidence="2">
    <location>
        <begin position="1"/>
        <end position="21"/>
    </location>
</feature>
<dbReference type="GO" id="GO:0071281">
    <property type="term" value="P:cellular response to iron ion"/>
    <property type="evidence" value="ECO:0007669"/>
    <property type="project" value="TreeGrafter"/>
</dbReference>
<dbReference type="CDD" id="cd01143">
    <property type="entry name" value="YvrC"/>
    <property type="match status" value="1"/>
</dbReference>
<dbReference type="InterPro" id="IPR050902">
    <property type="entry name" value="ABC_Transporter_SBP"/>
</dbReference>
<name>A0AAU6PZI6_9DEIO</name>
<dbReference type="InterPro" id="IPR054828">
    <property type="entry name" value="Vit_B12_bind_prot"/>
</dbReference>
<organism evidence="4">
    <name type="scientific">Deinococcus sp. VB142</name>
    <dbReference type="NCBI Taxonomy" id="3112952"/>
    <lineage>
        <taxon>Bacteria</taxon>
        <taxon>Thermotogati</taxon>
        <taxon>Deinococcota</taxon>
        <taxon>Deinococci</taxon>
        <taxon>Deinococcales</taxon>
        <taxon>Deinococcaceae</taxon>
        <taxon>Deinococcus</taxon>
    </lineage>
</organism>
<reference evidence="4" key="1">
    <citation type="submission" date="2024-03" db="EMBL/GenBank/DDBJ databases">
        <title>Deinococcus weizhi sp. nov., isolated from human skin.</title>
        <authorList>
            <person name="Wei Z."/>
            <person name="Tian F."/>
            <person name="Yang C."/>
            <person name="Xin L.T."/>
            <person name="Wen Z.J."/>
            <person name="Lan K.C."/>
            <person name="Yu L."/>
            <person name="Zhe W."/>
            <person name="Dan F.D."/>
            <person name="Jun W."/>
            <person name="Rui Z."/>
            <person name="Yong X.J."/>
            <person name="Ting Y."/>
            <person name="Wei X."/>
            <person name="Xu Z.G."/>
            <person name="Xin Z."/>
            <person name="Dong F.G."/>
            <person name="Ni X.M."/>
            <person name="Zheng M.G."/>
            <person name="Chun Y."/>
            <person name="Qian W.X."/>
        </authorList>
    </citation>
    <scope>NUCLEOTIDE SEQUENCE</scope>
    <source>
        <strain evidence="4">VB142</strain>
    </source>
</reference>
<dbReference type="AlphaFoldDB" id="A0AAU6PZI6"/>
<dbReference type="EMBL" id="CP149782">
    <property type="protein sequence ID" value="WYF43485.1"/>
    <property type="molecule type" value="Genomic_DNA"/>
</dbReference>
<dbReference type="Gene3D" id="3.40.50.1980">
    <property type="entry name" value="Nitrogenase molybdenum iron protein domain"/>
    <property type="match status" value="2"/>
</dbReference>
<dbReference type="PANTHER" id="PTHR30535">
    <property type="entry name" value="VITAMIN B12-BINDING PROTEIN"/>
    <property type="match status" value="1"/>
</dbReference>
<evidence type="ECO:0000259" key="3">
    <source>
        <dbReference type="PROSITE" id="PS50983"/>
    </source>
</evidence>
<feature type="chain" id="PRO_5043705643" evidence="2">
    <location>
        <begin position="22"/>
        <end position="290"/>
    </location>
</feature>
<sequence length="290" mass="31346">MRTFPALLLTLSAALATSASATRYPLTLTDDLGRKVTVKAEPARIVSVLPSNTETLCAIGACAKLVGVDDYSDFPAQVTKLPKVGGLYDPNVEKIVSLKPDLVIVSKYGKLTEQLDKLGVPTLAVNPESYADVFSKTTLLGRIVNREAQAKTLNIQMQREIAKVEILTKNAVRKPTTYFEIDPTPYSIGPNSFMGTLLTKAGARNVIPASLGDFPKVDPELIVKQNPQLILGTDLKTAAARPGWKSITAVRTGKVVELPKELNTILGRPGPRLPQALRGLAKIVHPELFR</sequence>
<dbReference type="PANTHER" id="PTHR30535:SF34">
    <property type="entry name" value="MOLYBDATE-BINDING PROTEIN MOLA"/>
    <property type="match status" value="1"/>
</dbReference>
<gene>
    <name evidence="4" type="ORF">WDJ50_08590</name>
</gene>
<dbReference type="RefSeq" id="WP_339094199.1">
    <property type="nucleotide sequence ID" value="NZ_CP149782.1"/>
</dbReference>
<evidence type="ECO:0000313" key="4">
    <source>
        <dbReference type="EMBL" id="WYF43485.1"/>
    </source>
</evidence>
<protein>
    <submittedName>
        <fullName evidence="4">ABC transporter substrate-binding protein</fullName>
    </submittedName>
</protein>
<dbReference type="Pfam" id="PF01497">
    <property type="entry name" value="Peripla_BP_2"/>
    <property type="match status" value="1"/>
</dbReference>